<dbReference type="RefSeq" id="WP_146807998.1">
    <property type="nucleotide sequence ID" value="NZ_BJXX01000011.1"/>
</dbReference>
<comment type="caution">
    <text evidence="1">The sequence shown here is derived from an EMBL/GenBank/DDBJ whole genome shotgun (WGS) entry which is preliminary data.</text>
</comment>
<dbReference type="NCBIfam" id="TIGR02122">
    <property type="entry name" value="TRAP_TAXI"/>
    <property type="match status" value="1"/>
</dbReference>
<dbReference type="Gene3D" id="3.40.190.10">
    <property type="entry name" value="Periplasmic binding protein-like II"/>
    <property type="match status" value="2"/>
</dbReference>
<sequence length="347" mass="38969">MKQHYFFAGAILLLTWLTVGCSLAENKQEIPSPVSYYPLRQSEDASVPSLQGQNVTIATGDISGVYYLLGQALADIYERYDGAVTGTRITKASIENTRLVAQKKAELGFATVDALLTVNQPNNAEERYERSRLRAITEIYSNYIHIAVTKKSGIRSLQDLKGKRIGMGPIGSGTELTAERILQAAKLTRYNVKKYYFSFSQSSQALRDGVIDAAFFSSGMPNPDIASLAKDIPLTLVQIPEQVMTELQRQYPYYSKKVIPKETYGGLDHDVETVVVKNVLLTHSDLPKETAYELTRSFYEHLPEMYDIHPAAREIKAEEADKHIYLPLHPGAAQYFEEMKKKRKDSN</sequence>
<evidence type="ECO:0000313" key="1">
    <source>
        <dbReference type="EMBL" id="GEN32693.1"/>
    </source>
</evidence>
<dbReference type="SUPFAM" id="SSF53850">
    <property type="entry name" value="Periplasmic binding protein-like II"/>
    <property type="match status" value="1"/>
</dbReference>
<name>A0A511V4J5_9BACL</name>
<organism evidence="1 2">
    <name type="scientific">Aneurinibacillus danicus</name>
    <dbReference type="NCBI Taxonomy" id="267746"/>
    <lineage>
        <taxon>Bacteria</taxon>
        <taxon>Bacillati</taxon>
        <taxon>Bacillota</taxon>
        <taxon>Bacilli</taxon>
        <taxon>Bacillales</taxon>
        <taxon>Paenibacillaceae</taxon>
        <taxon>Aneurinibacillus group</taxon>
        <taxon>Aneurinibacillus</taxon>
    </lineage>
</organism>
<dbReference type="OrthoDB" id="9776669at2"/>
<dbReference type="Proteomes" id="UP000321157">
    <property type="component" value="Unassembled WGS sequence"/>
</dbReference>
<dbReference type="EMBL" id="BJXX01000011">
    <property type="protein sequence ID" value="GEN32693.1"/>
    <property type="molecule type" value="Genomic_DNA"/>
</dbReference>
<dbReference type="PANTHER" id="PTHR42941">
    <property type="entry name" value="SLL1037 PROTEIN"/>
    <property type="match status" value="1"/>
</dbReference>
<dbReference type="PANTHER" id="PTHR42941:SF1">
    <property type="entry name" value="SLL1037 PROTEIN"/>
    <property type="match status" value="1"/>
</dbReference>
<protein>
    <submittedName>
        <fullName evidence="1">C4-dicarboxylate ABC transporter</fullName>
    </submittedName>
</protein>
<keyword evidence="2" id="KW-1185">Reference proteome</keyword>
<gene>
    <name evidence="1" type="ORF">ADA01nite_01530</name>
</gene>
<dbReference type="InterPro" id="IPR011852">
    <property type="entry name" value="TRAP_TAXI"/>
</dbReference>
<dbReference type="PROSITE" id="PS51257">
    <property type="entry name" value="PROKAR_LIPOPROTEIN"/>
    <property type="match status" value="1"/>
</dbReference>
<proteinExistence type="predicted"/>
<dbReference type="AlphaFoldDB" id="A0A511V4J5"/>
<dbReference type="Pfam" id="PF16868">
    <property type="entry name" value="NMT1_3"/>
    <property type="match status" value="1"/>
</dbReference>
<evidence type="ECO:0000313" key="2">
    <source>
        <dbReference type="Proteomes" id="UP000321157"/>
    </source>
</evidence>
<reference evidence="1 2" key="1">
    <citation type="submission" date="2019-07" db="EMBL/GenBank/DDBJ databases">
        <title>Whole genome shotgun sequence of Aneurinibacillus danicus NBRC 102444.</title>
        <authorList>
            <person name="Hosoyama A."/>
            <person name="Uohara A."/>
            <person name="Ohji S."/>
            <person name="Ichikawa N."/>
        </authorList>
    </citation>
    <scope>NUCLEOTIDE SEQUENCE [LARGE SCALE GENOMIC DNA]</scope>
    <source>
        <strain evidence="1 2">NBRC 102444</strain>
    </source>
</reference>
<accession>A0A511V4J5</accession>